<feature type="transmembrane region" description="Helical" evidence="8">
    <location>
        <begin position="163"/>
        <end position="184"/>
    </location>
</feature>
<dbReference type="Gene3D" id="3.40.720.10">
    <property type="entry name" value="Alkaline Phosphatase, subunit A"/>
    <property type="match status" value="1"/>
</dbReference>
<evidence type="ECO:0000259" key="10">
    <source>
        <dbReference type="Pfam" id="PF08019"/>
    </source>
</evidence>
<evidence type="ECO:0000313" key="12">
    <source>
        <dbReference type="Proteomes" id="UP000309450"/>
    </source>
</evidence>
<feature type="domain" description="Sulfatase N-terminal" evidence="9">
    <location>
        <begin position="281"/>
        <end position="567"/>
    </location>
</feature>
<evidence type="ECO:0000256" key="7">
    <source>
        <dbReference type="ARBA" id="ARBA00023136"/>
    </source>
</evidence>
<reference evidence="11 12" key="1">
    <citation type="submission" date="2019-04" db="EMBL/GenBank/DDBJ databases">
        <title>Draft genome sequence of Gemmobacter aestuarii sp. nov.</title>
        <authorList>
            <person name="Hameed A."/>
            <person name="Lin S.-Y."/>
            <person name="Shahina M."/>
            <person name="Lai W.-A."/>
            <person name="Young C.-C."/>
        </authorList>
    </citation>
    <scope>NUCLEOTIDE SEQUENCE [LARGE SCALE GENOMIC DNA]</scope>
    <source>
        <strain evidence="11 12">CC-PW-75</strain>
    </source>
</reference>
<feature type="transmembrane region" description="Helical" evidence="8">
    <location>
        <begin position="121"/>
        <end position="143"/>
    </location>
</feature>
<dbReference type="InterPro" id="IPR040423">
    <property type="entry name" value="PEA_transferase"/>
</dbReference>
<proteinExistence type="predicted"/>
<protein>
    <submittedName>
        <fullName evidence="11">DUF1705 domain-containing protein</fullName>
    </submittedName>
</protein>
<dbReference type="OrthoDB" id="9786870at2"/>
<organism evidence="11 12">
    <name type="scientific">Aliigemmobacter aestuarii</name>
    <dbReference type="NCBI Taxonomy" id="1445661"/>
    <lineage>
        <taxon>Bacteria</taxon>
        <taxon>Pseudomonadati</taxon>
        <taxon>Pseudomonadota</taxon>
        <taxon>Alphaproteobacteria</taxon>
        <taxon>Rhodobacterales</taxon>
        <taxon>Paracoccaceae</taxon>
        <taxon>Aliigemmobacter</taxon>
    </lineage>
</organism>
<keyword evidence="6 8" id="KW-1133">Transmembrane helix</keyword>
<dbReference type="SUPFAM" id="SSF53649">
    <property type="entry name" value="Alkaline phosphatase-like"/>
    <property type="match status" value="1"/>
</dbReference>
<dbReference type="PANTHER" id="PTHR30443:SF0">
    <property type="entry name" value="PHOSPHOETHANOLAMINE TRANSFERASE EPTA"/>
    <property type="match status" value="1"/>
</dbReference>
<feature type="transmembrane region" description="Helical" evidence="8">
    <location>
        <begin position="61"/>
        <end position="80"/>
    </location>
</feature>
<dbReference type="GO" id="GO:0009244">
    <property type="term" value="P:lipopolysaccharide core region biosynthetic process"/>
    <property type="evidence" value="ECO:0007669"/>
    <property type="project" value="TreeGrafter"/>
</dbReference>
<evidence type="ECO:0000256" key="2">
    <source>
        <dbReference type="ARBA" id="ARBA00022475"/>
    </source>
</evidence>
<evidence type="ECO:0000256" key="8">
    <source>
        <dbReference type="SAM" id="Phobius"/>
    </source>
</evidence>
<dbReference type="InterPro" id="IPR058130">
    <property type="entry name" value="PEA_transf_C"/>
</dbReference>
<accession>A0A4S3MTE8</accession>
<keyword evidence="12" id="KW-1185">Reference proteome</keyword>
<feature type="transmembrane region" description="Helical" evidence="8">
    <location>
        <begin position="92"/>
        <end position="109"/>
    </location>
</feature>
<keyword evidence="5 8" id="KW-0812">Transmembrane</keyword>
<feature type="domain" description="Phosphoethanolamine transferase N-terminal" evidence="10">
    <location>
        <begin position="101"/>
        <end position="251"/>
    </location>
</feature>
<keyword evidence="4" id="KW-0808">Transferase</keyword>
<dbReference type="Pfam" id="PF00884">
    <property type="entry name" value="Sulfatase"/>
    <property type="match status" value="1"/>
</dbReference>
<keyword evidence="7 8" id="KW-0472">Membrane</keyword>
<dbReference type="Pfam" id="PF08019">
    <property type="entry name" value="EptA_B_N"/>
    <property type="match status" value="1"/>
</dbReference>
<comment type="subcellular location">
    <subcellularLocation>
        <location evidence="1">Cell inner membrane</location>
        <topology evidence="1">Multi-pass membrane protein</topology>
    </subcellularLocation>
</comment>
<dbReference type="GO" id="GO:0016776">
    <property type="term" value="F:phosphotransferase activity, phosphate group as acceptor"/>
    <property type="evidence" value="ECO:0007669"/>
    <property type="project" value="TreeGrafter"/>
</dbReference>
<evidence type="ECO:0000256" key="6">
    <source>
        <dbReference type="ARBA" id="ARBA00022989"/>
    </source>
</evidence>
<evidence type="ECO:0000313" key="11">
    <source>
        <dbReference type="EMBL" id="THD84771.1"/>
    </source>
</evidence>
<dbReference type="PANTHER" id="PTHR30443">
    <property type="entry name" value="INNER MEMBRANE PROTEIN"/>
    <property type="match status" value="1"/>
</dbReference>
<sequence>MALSIPARHPARGGAVSLLQGSARQRGATITRAGGRPAATGQMTDTNIAPVRLFRPTLSQLGLNLAVASYIMAALNTGFWQRLADILGDSPARMALFALAIFALTVLTLEFFGPGRLQKPVAAALILIAAAANHFEQSFGVLIDREMVRNVFETTVTESRHLVTPAAAGTIVLTGVLPAALVFWPRIDRVSRWHHLWRWPLGVALSFAVLAGGLFADFKTFSAVLRERKELMASYQPGATIGALARYGKQQFAAEAAVLHPVGPDARPGPHLAGAEKPVLLVLFVGETLRAQNFGLNGYARDTTPELARREVINFPDVGACGTSTAVSLPCMFSPLAQAGYSRDRFLSQENLLDVLARAGFAVRWVDNNTGDQKIATRTGWDRVDATLDPEACAVECTDRVFLPLIERTLDTITQDTVLVLHMIGNHGPAYFLRYPQDQAVFTPDCRTAEFAKCEVAGIVNAYDNAVLETDRVLARTIDMLAASDKADAAMVFLSDHGESLGEGGLYLHAAPLFMAPETQTRVPMVMWLGEGFRRTMGLDAACLGDKARAPASHDNLFHSILGLLDVTTTARDPALDLTDGCRIQRAS</sequence>
<evidence type="ECO:0000259" key="9">
    <source>
        <dbReference type="Pfam" id="PF00884"/>
    </source>
</evidence>
<dbReference type="GO" id="GO:0005886">
    <property type="term" value="C:plasma membrane"/>
    <property type="evidence" value="ECO:0007669"/>
    <property type="project" value="UniProtKB-SubCell"/>
</dbReference>
<dbReference type="AlphaFoldDB" id="A0A4S3MTE8"/>
<feature type="transmembrane region" description="Helical" evidence="8">
    <location>
        <begin position="196"/>
        <end position="216"/>
    </location>
</feature>
<dbReference type="EMBL" id="SSND01000001">
    <property type="protein sequence ID" value="THD84771.1"/>
    <property type="molecule type" value="Genomic_DNA"/>
</dbReference>
<name>A0A4S3MTE8_9RHOB</name>
<dbReference type="InterPro" id="IPR012549">
    <property type="entry name" value="EptA-like_N"/>
</dbReference>
<gene>
    <name evidence="11" type="ORF">E7811_03315</name>
</gene>
<evidence type="ECO:0000256" key="1">
    <source>
        <dbReference type="ARBA" id="ARBA00004429"/>
    </source>
</evidence>
<comment type="caution">
    <text evidence="11">The sequence shown here is derived from an EMBL/GenBank/DDBJ whole genome shotgun (WGS) entry which is preliminary data.</text>
</comment>
<dbReference type="Proteomes" id="UP000309450">
    <property type="component" value="Unassembled WGS sequence"/>
</dbReference>
<keyword evidence="2" id="KW-1003">Cell membrane</keyword>
<dbReference type="InterPro" id="IPR000917">
    <property type="entry name" value="Sulfatase_N"/>
</dbReference>
<evidence type="ECO:0000256" key="3">
    <source>
        <dbReference type="ARBA" id="ARBA00022519"/>
    </source>
</evidence>
<dbReference type="InterPro" id="IPR017850">
    <property type="entry name" value="Alkaline_phosphatase_core_sf"/>
</dbReference>
<dbReference type="CDD" id="cd16017">
    <property type="entry name" value="LptA"/>
    <property type="match status" value="1"/>
</dbReference>
<keyword evidence="3" id="KW-0997">Cell inner membrane</keyword>
<evidence type="ECO:0000256" key="4">
    <source>
        <dbReference type="ARBA" id="ARBA00022679"/>
    </source>
</evidence>
<evidence type="ECO:0000256" key="5">
    <source>
        <dbReference type="ARBA" id="ARBA00022692"/>
    </source>
</evidence>